<dbReference type="Proteomes" id="UP000594044">
    <property type="component" value="Segment"/>
</dbReference>
<feature type="domain" description="HNH nuclease" evidence="1">
    <location>
        <begin position="27"/>
        <end position="70"/>
    </location>
</feature>
<accession>A0A7I6HJH3</accession>
<dbReference type="EMBL" id="KC109329">
    <property type="protein sequence ID" value="AGD81053.1"/>
    <property type="molecule type" value="Genomic_DNA"/>
</dbReference>
<dbReference type="InterPro" id="IPR003615">
    <property type="entry name" value="HNH_nuc"/>
</dbReference>
<gene>
    <name evidence="2" type="ORF">CLBP1_7.7</name>
</gene>
<name>A0A7I6HJH3_9CAUD</name>
<keyword evidence="3" id="KW-1185">Reference proteome</keyword>
<proteinExistence type="predicted"/>
<protein>
    <recommendedName>
        <fullName evidence="1">HNH nuclease domain-containing protein</fullName>
    </recommendedName>
</protein>
<dbReference type="Pfam" id="PF13392">
    <property type="entry name" value="HNH_3"/>
    <property type="match status" value="1"/>
</dbReference>
<sequence>MFDCIEWTGCRDSFGYGMRKVNGKVRRLHLIAFEEANGPIPEGMVVRHKCDNPACYNPEHLELGTRAENNHDRDIRGRTAKGVRHGSSKLTPEIVQEAKVLYAGGGWTHRSLGKKYGVGHRTLARAIGGETWT</sequence>
<reference evidence="2 3" key="1">
    <citation type="submission" date="2012-10" db="EMBL/GenBank/DDBJ databases">
        <title>Complete Genome Sequence of CLB_P1 the First Lytic Bacteriophage Infecting O104:H4 Escherichia coli.</title>
        <authorList>
            <person name="Maura D."/>
            <person name="Henry M."/>
            <person name="Le Bouguenec C."/>
            <person name="Debarbieux L."/>
        </authorList>
    </citation>
    <scope>NUCLEOTIDE SEQUENCE [LARGE SCALE GENOMIC DNA]</scope>
</reference>
<organism evidence="2 3">
    <name type="scientific">Escherichia phage CLB_P1</name>
    <dbReference type="NCBI Taxonomy" id="1262524"/>
    <lineage>
        <taxon>Viruses</taxon>
        <taxon>Duplodnaviria</taxon>
        <taxon>Heunggongvirae</taxon>
        <taxon>Uroviricota</taxon>
        <taxon>Caudoviricetes</taxon>
        <taxon>Autographivirales</taxon>
        <taxon>Autotranscriptaviridae</taxon>
        <taxon>Studiervirinae</taxon>
        <taxon>Kayfunavirus</taxon>
    </lineage>
</organism>
<dbReference type="InterPro" id="IPR044930">
    <property type="entry name" value="Homing_endonuclease_His-Me"/>
</dbReference>
<dbReference type="Gene3D" id="3.90.75.10">
    <property type="entry name" value="Homing Intron 3 (I-ppo) Encoded Endonuclease, Chain A"/>
    <property type="match status" value="1"/>
</dbReference>
<evidence type="ECO:0000313" key="2">
    <source>
        <dbReference type="EMBL" id="AGD81053.1"/>
    </source>
</evidence>
<dbReference type="SUPFAM" id="SSF54060">
    <property type="entry name" value="His-Me finger endonucleases"/>
    <property type="match status" value="1"/>
</dbReference>
<evidence type="ECO:0000259" key="1">
    <source>
        <dbReference type="Pfam" id="PF13392"/>
    </source>
</evidence>
<dbReference type="InterPro" id="IPR044925">
    <property type="entry name" value="His-Me_finger_sf"/>
</dbReference>
<dbReference type="GO" id="GO:0004519">
    <property type="term" value="F:endonuclease activity"/>
    <property type="evidence" value="ECO:0007669"/>
    <property type="project" value="InterPro"/>
</dbReference>
<evidence type="ECO:0000313" key="3">
    <source>
        <dbReference type="Proteomes" id="UP000594044"/>
    </source>
</evidence>